<evidence type="ECO:0000313" key="3">
    <source>
        <dbReference type="EMBL" id="MBB5514960.1"/>
    </source>
</evidence>
<dbReference type="PANTHER" id="PTHR48107:SF7">
    <property type="entry name" value="RE15974P"/>
    <property type="match status" value="1"/>
</dbReference>
<dbReference type="CDD" id="cd05233">
    <property type="entry name" value="SDR_c"/>
    <property type="match status" value="1"/>
</dbReference>
<dbReference type="EMBL" id="JACIJS010000002">
    <property type="protein sequence ID" value="MBB5514960.1"/>
    <property type="molecule type" value="Genomic_DNA"/>
</dbReference>
<protein>
    <submittedName>
        <fullName evidence="3">NAD(P)-dependent dehydrogenase (Short-subunit alcohol dehydrogenase family)</fullName>
    </submittedName>
</protein>
<dbReference type="InterPro" id="IPR036291">
    <property type="entry name" value="NAD(P)-bd_dom_sf"/>
</dbReference>
<comment type="caution">
    <text evidence="3">The sequence shown here is derived from an EMBL/GenBank/DDBJ whole genome shotgun (WGS) entry which is preliminary data.</text>
</comment>
<dbReference type="PRINTS" id="PR00081">
    <property type="entry name" value="GDHRDH"/>
</dbReference>
<dbReference type="InterPro" id="IPR020904">
    <property type="entry name" value="Sc_DH/Rdtase_CS"/>
</dbReference>
<gene>
    <name evidence="3" type="ORF">FHS89_000966</name>
</gene>
<dbReference type="SUPFAM" id="SSF51735">
    <property type="entry name" value="NAD(P)-binding Rossmann-fold domains"/>
    <property type="match status" value="1"/>
</dbReference>
<evidence type="ECO:0000256" key="1">
    <source>
        <dbReference type="ARBA" id="ARBA00006484"/>
    </source>
</evidence>
<dbReference type="RefSeq" id="WP_184009059.1">
    <property type="nucleotide sequence ID" value="NZ_JACIJS010000002.1"/>
</dbReference>
<sequence length="243" mass="24331">MSIIITGASRGIGRACAEALAMAGAPLVINYLNNRQAAAEVVAGVEAMGGQAIAVQGDMGQEADVIRLFDAAPAPITGVIINAGIVGPKAVLADMSVERLQGMLTTNTLSALLTAREAARRMGTDRGGQGGSIVVMSSAAARIGSPNEYVDYAASKGALDTMTLGLAKELGPVGIRVNAIRPGVTLTDIHASGGQPDRAERIGALVPLGRAGDAAEVAAAAAWLLSDAASYTTGALLDVAGGR</sequence>
<dbReference type="Proteomes" id="UP000553766">
    <property type="component" value="Unassembled WGS sequence"/>
</dbReference>
<evidence type="ECO:0000256" key="2">
    <source>
        <dbReference type="ARBA" id="ARBA00023002"/>
    </source>
</evidence>
<dbReference type="FunFam" id="3.40.50.720:FF:000084">
    <property type="entry name" value="Short-chain dehydrogenase reductase"/>
    <property type="match status" value="1"/>
</dbReference>
<dbReference type="Pfam" id="PF13561">
    <property type="entry name" value="adh_short_C2"/>
    <property type="match status" value="1"/>
</dbReference>
<dbReference type="AlphaFoldDB" id="A0A840WUS3"/>
<keyword evidence="4" id="KW-1185">Reference proteome</keyword>
<name>A0A840WUS3_9RHOB</name>
<proteinExistence type="inferred from homology"/>
<dbReference type="GO" id="GO:0016614">
    <property type="term" value="F:oxidoreductase activity, acting on CH-OH group of donors"/>
    <property type="evidence" value="ECO:0007669"/>
    <property type="project" value="UniProtKB-ARBA"/>
</dbReference>
<dbReference type="PROSITE" id="PS00061">
    <property type="entry name" value="ADH_SHORT"/>
    <property type="match status" value="1"/>
</dbReference>
<dbReference type="InterPro" id="IPR002347">
    <property type="entry name" value="SDR_fam"/>
</dbReference>
<organism evidence="3 4">
    <name type="scientific">Rubricella aquisinus</name>
    <dbReference type="NCBI Taxonomy" id="2028108"/>
    <lineage>
        <taxon>Bacteria</taxon>
        <taxon>Pseudomonadati</taxon>
        <taxon>Pseudomonadota</taxon>
        <taxon>Alphaproteobacteria</taxon>
        <taxon>Rhodobacterales</taxon>
        <taxon>Paracoccaceae</taxon>
        <taxon>Rubricella</taxon>
    </lineage>
</organism>
<accession>A0A840WUS3</accession>
<dbReference type="PANTHER" id="PTHR48107">
    <property type="entry name" value="NADPH-DEPENDENT ALDEHYDE REDUCTASE-LIKE PROTEIN, CHLOROPLASTIC-RELATED"/>
    <property type="match status" value="1"/>
</dbReference>
<keyword evidence="2" id="KW-0560">Oxidoreductase</keyword>
<evidence type="ECO:0000313" key="4">
    <source>
        <dbReference type="Proteomes" id="UP000553766"/>
    </source>
</evidence>
<comment type="similarity">
    <text evidence="1">Belongs to the short-chain dehydrogenases/reductases (SDR) family.</text>
</comment>
<dbReference type="PRINTS" id="PR00080">
    <property type="entry name" value="SDRFAMILY"/>
</dbReference>
<dbReference type="Gene3D" id="3.40.50.720">
    <property type="entry name" value="NAD(P)-binding Rossmann-like Domain"/>
    <property type="match status" value="1"/>
</dbReference>
<reference evidence="3 4" key="1">
    <citation type="submission" date="2020-08" db="EMBL/GenBank/DDBJ databases">
        <title>Genomic Encyclopedia of Type Strains, Phase IV (KMG-IV): sequencing the most valuable type-strain genomes for metagenomic binning, comparative biology and taxonomic classification.</title>
        <authorList>
            <person name="Goeker M."/>
        </authorList>
    </citation>
    <scope>NUCLEOTIDE SEQUENCE [LARGE SCALE GENOMIC DNA]</scope>
    <source>
        <strain evidence="3 4">DSM 103377</strain>
    </source>
</reference>